<name>A0ABU8L4L7_9HYPH</name>
<gene>
    <name evidence="1" type="ORF">O7A60_29780</name>
</gene>
<evidence type="ECO:0000313" key="2">
    <source>
        <dbReference type="Proteomes" id="UP001387293"/>
    </source>
</evidence>
<dbReference type="RefSeq" id="WP_337109251.1">
    <property type="nucleotide sequence ID" value="NZ_JAPYKS010000042.1"/>
</dbReference>
<sequence>MTLNAPFVYTAIQLQIVQQREKTLLKRLRAVVAKFNGFVPAVIVCAAGHPAWIVPGRVLPQHVKMAG</sequence>
<organism evidence="1 2">
    <name type="scientific">Mesorhizobium salmacidum</name>
    <dbReference type="NCBI Taxonomy" id="3015171"/>
    <lineage>
        <taxon>Bacteria</taxon>
        <taxon>Pseudomonadati</taxon>
        <taxon>Pseudomonadota</taxon>
        <taxon>Alphaproteobacteria</taxon>
        <taxon>Hyphomicrobiales</taxon>
        <taxon>Phyllobacteriaceae</taxon>
        <taxon>Mesorhizobium</taxon>
    </lineage>
</organism>
<proteinExistence type="predicted"/>
<protein>
    <recommendedName>
        <fullName evidence="3">Transposase</fullName>
    </recommendedName>
</protein>
<accession>A0ABU8L4L7</accession>
<keyword evidence="2" id="KW-1185">Reference proteome</keyword>
<dbReference type="Proteomes" id="UP001387293">
    <property type="component" value="Unassembled WGS sequence"/>
</dbReference>
<reference evidence="1 2" key="1">
    <citation type="submission" date="2022-12" db="EMBL/GenBank/DDBJ databases">
        <authorList>
            <person name="Muema E."/>
        </authorList>
    </citation>
    <scope>NUCLEOTIDE SEQUENCE [LARGE SCALE GENOMIC DNA]</scope>
    <source>
        <strain evidence="2">1326</strain>
    </source>
</reference>
<dbReference type="EMBL" id="JAPYKS010000042">
    <property type="protein sequence ID" value="MEI9412904.1"/>
    <property type="molecule type" value="Genomic_DNA"/>
</dbReference>
<evidence type="ECO:0008006" key="3">
    <source>
        <dbReference type="Google" id="ProtNLM"/>
    </source>
</evidence>
<comment type="caution">
    <text evidence="1">The sequence shown here is derived from an EMBL/GenBank/DDBJ whole genome shotgun (WGS) entry which is preliminary data.</text>
</comment>
<evidence type="ECO:0000313" key="1">
    <source>
        <dbReference type="EMBL" id="MEI9412904.1"/>
    </source>
</evidence>